<keyword evidence="3" id="KW-1185">Reference proteome</keyword>
<dbReference type="Pfam" id="PF01261">
    <property type="entry name" value="AP_endonuc_2"/>
    <property type="match status" value="1"/>
</dbReference>
<dbReference type="InterPro" id="IPR036237">
    <property type="entry name" value="Xyl_isomerase-like_sf"/>
</dbReference>
<dbReference type="InterPro" id="IPR013022">
    <property type="entry name" value="Xyl_isomerase-like_TIM-brl"/>
</dbReference>
<protein>
    <submittedName>
        <fullName evidence="2">Inosose dehydratase</fullName>
    </submittedName>
</protein>
<proteinExistence type="predicted"/>
<dbReference type="InterPro" id="IPR050312">
    <property type="entry name" value="IolE/XylAMocC-like"/>
</dbReference>
<organism evidence="2 3">
    <name type="scientific">Catalinimonas alkaloidigena</name>
    <dbReference type="NCBI Taxonomy" id="1075417"/>
    <lineage>
        <taxon>Bacteria</taxon>
        <taxon>Pseudomonadati</taxon>
        <taxon>Bacteroidota</taxon>
        <taxon>Cytophagia</taxon>
        <taxon>Cytophagales</taxon>
        <taxon>Catalimonadaceae</taxon>
        <taxon>Catalinimonas</taxon>
    </lineage>
</organism>
<dbReference type="STRING" id="1075417.SAMN05421823_102372"/>
<name>A0A1G9API2_9BACT</name>
<dbReference type="PANTHER" id="PTHR12110:SF41">
    <property type="entry name" value="INOSOSE DEHYDRATASE"/>
    <property type="match status" value="1"/>
</dbReference>
<dbReference type="EMBL" id="FNFO01000002">
    <property type="protein sequence ID" value="SDK29279.1"/>
    <property type="molecule type" value="Genomic_DNA"/>
</dbReference>
<accession>A0A1G9API2</accession>
<dbReference type="InterPro" id="IPR019546">
    <property type="entry name" value="TAT_signal_bac_arc"/>
</dbReference>
<evidence type="ECO:0000313" key="3">
    <source>
        <dbReference type="Proteomes" id="UP000198510"/>
    </source>
</evidence>
<dbReference type="Gene3D" id="3.20.20.150">
    <property type="entry name" value="Divalent-metal-dependent TIM barrel enzymes"/>
    <property type="match status" value="1"/>
</dbReference>
<evidence type="ECO:0000313" key="2">
    <source>
        <dbReference type="EMBL" id="SDK29279.1"/>
    </source>
</evidence>
<dbReference type="NCBIfam" id="TIGR01409">
    <property type="entry name" value="TAT_signal_seq"/>
    <property type="match status" value="1"/>
</dbReference>
<reference evidence="2 3" key="1">
    <citation type="submission" date="2016-10" db="EMBL/GenBank/DDBJ databases">
        <authorList>
            <person name="de Groot N.N."/>
        </authorList>
    </citation>
    <scope>NUCLEOTIDE SEQUENCE [LARGE SCALE GENOMIC DNA]</scope>
    <source>
        <strain evidence="2 3">DSM 25186</strain>
    </source>
</reference>
<gene>
    <name evidence="2" type="ORF">SAMN05421823_102372</name>
</gene>
<evidence type="ECO:0000259" key="1">
    <source>
        <dbReference type="Pfam" id="PF01261"/>
    </source>
</evidence>
<feature type="domain" description="Xylose isomerase-like TIM barrel" evidence="1">
    <location>
        <begin position="53"/>
        <end position="287"/>
    </location>
</feature>
<dbReference type="InterPro" id="IPR006311">
    <property type="entry name" value="TAT_signal"/>
</dbReference>
<dbReference type="SUPFAM" id="SSF51658">
    <property type="entry name" value="Xylose isomerase-like"/>
    <property type="match status" value="1"/>
</dbReference>
<dbReference type="PROSITE" id="PS51318">
    <property type="entry name" value="TAT"/>
    <property type="match status" value="1"/>
</dbReference>
<dbReference type="AlphaFoldDB" id="A0A1G9API2"/>
<sequence>MNRRDFLQHMTAAGALASLPLPSLLAAPALRKRAKLQWGCAAITWQGHDHTAIEEVAQLGYRGIQLRANVIDEFGTQPQTLRDLLAQHHLQMPVFSSGTVRCESLAGAQQEIALHTEHARFVKQMGGQYLQVVEFMKPSGDRPTDDDFRLLSDTLNTLGKRCADEGVTLVLHNHMGSLAEAPENFDRLWSRCDASVVKILLDVAHYQQGGGDPVEAIAKYAPHIALFHIKDVRPVLKEGQYTYEFVELGQGQVDLPAVFEAIDEFEFNGWAIVELDRVPQPNQTPYAAQLISKTYLQKTLKRKF</sequence>
<dbReference type="OrthoDB" id="9779184at2"/>
<dbReference type="PANTHER" id="PTHR12110">
    <property type="entry name" value="HYDROXYPYRUVATE ISOMERASE"/>
    <property type="match status" value="1"/>
</dbReference>
<dbReference type="RefSeq" id="WP_089679969.1">
    <property type="nucleotide sequence ID" value="NZ_FNFO01000002.1"/>
</dbReference>
<dbReference type="Proteomes" id="UP000198510">
    <property type="component" value="Unassembled WGS sequence"/>
</dbReference>